<sequence>MTKATETGLTFFALSAIYFALLTGVIPTPTKIHDEILPFLPWWGLVTFGSYALATLGWGIVTFKDKEHKYRELKVQIEEAKQFYRSKGLDLDE</sequence>
<dbReference type="GO" id="GO:0006506">
    <property type="term" value="P:GPI anchor biosynthetic process"/>
    <property type="evidence" value="ECO:0007669"/>
    <property type="project" value="TreeGrafter"/>
</dbReference>
<proteinExistence type="inferred from homology"/>
<evidence type="ECO:0000256" key="6">
    <source>
        <dbReference type="ARBA" id="ARBA00023136"/>
    </source>
</evidence>
<protein>
    <recommendedName>
        <fullName evidence="7">Dolichol-phosphate mannosyltransferase subunit 3</fullName>
    </recommendedName>
</protein>
<evidence type="ECO:0000256" key="3">
    <source>
        <dbReference type="ARBA" id="ARBA00022692"/>
    </source>
</evidence>
<dbReference type="GO" id="GO:0033185">
    <property type="term" value="C:dolichol-phosphate-mannose synthase complex"/>
    <property type="evidence" value="ECO:0007669"/>
    <property type="project" value="TreeGrafter"/>
</dbReference>
<feature type="transmembrane region" description="Helical" evidence="7">
    <location>
        <begin position="39"/>
        <end position="61"/>
    </location>
</feature>
<dbReference type="PANTHER" id="PTHR16433:SF0">
    <property type="entry name" value="DOLICHOL-PHOSPHATE MANNOSYLTRANSFERASE SUBUNIT 3"/>
    <property type="match status" value="1"/>
</dbReference>
<dbReference type="AlphaFoldDB" id="A0A367XZ84"/>
<keyword evidence="6 7" id="KW-0472">Membrane</keyword>
<keyword evidence="8" id="KW-0328">Glycosyltransferase</keyword>
<dbReference type="InterPro" id="IPR013174">
    <property type="entry name" value="DPM3"/>
</dbReference>
<comment type="caution">
    <text evidence="8">The sequence shown here is derived from an EMBL/GenBank/DDBJ whole genome shotgun (WGS) entry which is preliminary data.</text>
</comment>
<evidence type="ECO:0000256" key="1">
    <source>
        <dbReference type="ARBA" id="ARBA00004477"/>
    </source>
</evidence>
<keyword evidence="9" id="KW-1185">Reference proteome</keyword>
<organism evidence="8 9">
    <name type="scientific">Candida viswanathii</name>
    <dbReference type="NCBI Taxonomy" id="5486"/>
    <lineage>
        <taxon>Eukaryota</taxon>
        <taxon>Fungi</taxon>
        <taxon>Dikarya</taxon>
        <taxon>Ascomycota</taxon>
        <taxon>Saccharomycotina</taxon>
        <taxon>Pichiomycetes</taxon>
        <taxon>Debaryomycetaceae</taxon>
        <taxon>Candida/Lodderomyces clade</taxon>
        <taxon>Candida</taxon>
    </lineage>
</organism>
<gene>
    <name evidence="8" type="primary">DPM3</name>
    <name evidence="8" type="ORF">Cantr_07255</name>
</gene>
<dbReference type="GO" id="GO:0016757">
    <property type="term" value="F:glycosyltransferase activity"/>
    <property type="evidence" value="ECO:0007669"/>
    <property type="project" value="UniProtKB-KW"/>
</dbReference>
<dbReference type="OrthoDB" id="2014333at2759"/>
<comment type="subunit">
    <text evidence="7">Component of the dolichol-phosphate mannose (DPM) synthase complex.</text>
</comment>
<dbReference type="GO" id="GO:0005789">
    <property type="term" value="C:endoplasmic reticulum membrane"/>
    <property type="evidence" value="ECO:0007669"/>
    <property type="project" value="UniProtKB-SubCell"/>
</dbReference>
<dbReference type="UniPathway" id="UPA00378"/>
<comment type="pathway">
    <text evidence="7">Protein modification; protein glycosylation.</text>
</comment>
<dbReference type="EMBL" id="QLNQ01000027">
    <property type="protein sequence ID" value="RCK58923.1"/>
    <property type="molecule type" value="Genomic_DNA"/>
</dbReference>
<keyword evidence="8" id="KW-0808">Transferase</keyword>
<evidence type="ECO:0000256" key="4">
    <source>
        <dbReference type="ARBA" id="ARBA00022824"/>
    </source>
</evidence>
<comment type="subcellular location">
    <subcellularLocation>
        <location evidence="1 7">Endoplasmic reticulum membrane</location>
        <topology evidence="1 7">Multi-pass membrane protein</topology>
    </subcellularLocation>
</comment>
<dbReference type="Proteomes" id="UP000253472">
    <property type="component" value="Unassembled WGS sequence"/>
</dbReference>
<accession>A0A367XZ84</accession>
<dbReference type="PANTHER" id="PTHR16433">
    <property type="entry name" value="DOLICHOL-PHOSPHATE MANNOSYLTRANSFERASE SUBUNIT 3"/>
    <property type="match status" value="1"/>
</dbReference>
<evidence type="ECO:0000256" key="2">
    <source>
        <dbReference type="ARBA" id="ARBA00010430"/>
    </source>
</evidence>
<keyword evidence="4 7" id="KW-0256">Endoplasmic reticulum</keyword>
<reference evidence="8 9" key="1">
    <citation type="submission" date="2018-06" db="EMBL/GenBank/DDBJ databases">
        <title>Whole genome sequencing of Candida tropicalis (genome annotated by CSBL at Korea University).</title>
        <authorList>
            <person name="Ahn J."/>
        </authorList>
    </citation>
    <scope>NUCLEOTIDE SEQUENCE [LARGE SCALE GENOMIC DNA]</scope>
    <source>
        <strain evidence="8 9">ATCC 20962</strain>
    </source>
</reference>
<evidence type="ECO:0000256" key="5">
    <source>
        <dbReference type="ARBA" id="ARBA00022989"/>
    </source>
</evidence>
<comment type="similarity">
    <text evidence="2 7">Belongs to the DPM3 family.</text>
</comment>
<name>A0A367XZ84_9ASCO</name>
<evidence type="ECO:0000256" key="7">
    <source>
        <dbReference type="RuleBase" id="RU365085"/>
    </source>
</evidence>
<dbReference type="STRING" id="5486.A0A367XZ84"/>
<dbReference type="Pfam" id="PF08285">
    <property type="entry name" value="DPM3"/>
    <property type="match status" value="1"/>
</dbReference>
<evidence type="ECO:0000313" key="8">
    <source>
        <dbReference type="EMBL" id="RCK58923.1"/>
    </source>
</evidence>
<keyword evidence="3 7" id="KW-0812">Transmembrane</keyword>
<feature type="transmembrane region" description="Helical" evidence="7">
    <location>
        <begin position="7"/>
        <end position="27"/>
    </location>
</feature>
<keyword evidence="5 7" id="KW-1133">Transmembrane helix</keyword>
<comment type="function">
    <text evidence="7">Stabilizer subunit of the dolichol-phosphate mannose (DPM) synthase complex; tethers catalytic subunit to the ER.</text>
</comment>
<evidence type="ECO:0000313" key="9">
    <source>
        <dbReference type="Proteomes" id="UP000253472"/>
    </source>
</evidence>